<proteinExistence type="predicted"/>
<accession>A0AAW0UAA6</accession>
<dbReference type="EMBL" id="JARAKH010000017">
    <property type="protein sequence ID" value="KAK8395760.1"/>
    <property type="molecule type" value="Genomic_DNA"/>
</dbReference>
<evidence type="ECO:0000256" key="2">
    <source>
        <dbReference type="SAM" id="Phobius"/>
    </source>
</evidence>
<dbReference type="Proteomes" id="UP001487740">
    <property type="component" value="Unassembled WGS sequence"/>
</dbReference>
<sequence>MIKLHRVKVKKRYKTLRKRLQVSASPDVTEGGCPLCHRGVTLTWTNFQHTTSISDIQSLERVLERRGEAAVAVSPPGPCSAVCETELGASGHRHHHHHHSPIPLLSLPPLPHYLPYMKGAGVRARWAWCCSSRGAFLLLAILSLLSLLLSCHLTSLQGGGTGLGAPWGGKVPSQRGILSKGTPRVEMHLGTATLTPPLLALLTKLETKYFQGVRVSPPLVLLRGQKLLVTRDLPAYTSALHHLHAHSPAHTPTLRLLDTTVTRVRMVGVNGSVYYALEDEAWRGGRVTAHEWRVLVCFTYTDGDSSACLPRKLFPALRLHQKVGRIPGLRSTLWRREAFCEVLHSSRLVPPLRALSPPCYALPIHAHHLSAAVHALPDAAEWVVKGAHSGRGVEVMDNRRMMDMLREGRLGAGQVVQLHWGPPLEVLGAAVGVRFYLLITSLQPLRAYLHSHAEVTFRLPAHRGYGKIPGRAWTFAALAAWVGREGGKEAVRVLVTHTETLLTSLSLTADLLLPAKVNTLRRHPRRYRCEGCYHLLGVDLVYNSTFHPTIVEVDGQPDLSPPTPAHPVLAAGRERVARDVLTLLTRETKVAGHVQEALAEAADNVGVIGVDCLISHELCLTLADLEYLLETRRENWDYEHWENGVYKGQHLLNIAKSNQSETDTEDDDVREKRDDGRENENMKDAGVPKEDDKGYLGKQSEKDDGESTMSDGDMRGQGHGFVMIYPSPVGHLYDQVIRDLYQALSTNTSAAIAPSSYLLTESWRHMTRDLHGLVTLLEAFFRPLPPGVSPLLASLDLHETDAVQQKWMQQQQAGQHHCMDDPATAPYLQKITLVPEVVLTPSFTPLVTSYWGQVEYEVITVQVAGVALHCQAEARLDDKFGPSTLVNYTLGLGENRVVVAVVEIGHSEPWTLNTYTLHLTRLPPPPPPPQVKPALPATPREVCALRQECELRILPSEPCGLTRESVHASWDAFLAQRHGLPFCTKGDAQGRWVVPCVSCGGRSGCDWVKAVWQPFTCTHHPLNTHALQQCLKGKTLVFVGDSTNRGMLYALLEWVNGTLTSWDKTHDLRLVRGANGGDTTFAFAYYPRFWLPSNKRPAFDHTLNQLLQRVRPLTNSSDTVVVVGGVHWLAAQHLHMLTATLQREGLEGALVVVKTAGAGFHVAAPGVHTVSKKDHARLLQHSLHLASVAHVHGYLVLDTFNMTAARRKQ</sequence>
<reference evidence="4 5" key="1">
    <citation type="submission" date="2023-03" db="EMBL/GenBank/DDBJ databases">
        <title>High-quality genome of Scylla paramamosain provides insights in environmental adaptation.</title>
        <authorList>
            <person name="Zhang L."/>
        </authorList>
    </citation>
    <scope>NUCLEOTIDE SEQUENCE [LARGE SCALE GENOMIC DNA]</scope>
    <source>
        <strain evidence="4">LZ_2023a</strain>
        <tissue evidence="4">Muscle</tissue>
    </source>
</reference>
<dbReference type="PANTHER" id="PTHR14776:SF1">
    <property type="entry name" value="CADHERIN-LIKE AND PC-ESTERASE DOMAIN-CONTAINING PROTEIN 1"/>
    <property type="match status" value="1"/>
</dbReference>
<evidence type="ECO:0000313" key="4">
    <source>
        <dbReference type="EMBL" id="KAK8395760.1"/>
    </source>
</evidence>
<feature type="compositionally biased region" description="Basic and acidic residues" evidence="1">
    <location>
        <begin position="669"/>
        <end position="702"/>
    </location>
</feature>
<dbReference type="AlphaFoldDB" id="A0AAW0UAA6"/>
<evidence type="ECO:0000313" key="5">
    <source>
        <dbReference type="Proteomes" id="UP001487740"/>
    </source>
</evidence>
<feature type="domain" description="NXPE C-terminal" evidence="3">
    <location>
        <begin position="1012"/>
        <end position="1141"/>
    </location>
</feature>
<dbReference type="PANTHER" id="PTHR14776">
    <property type="entry name" value="CADHERIN-LIKE AND PC-ESTERASE DOMAIN-CONTAINING PROTEIN 1"/>
    <property type="match status" value="1"/>
</dbReference>
<keyword evidence="2" id="KW-0472">Membrane</keyword>
<name>A0AAW0UAA6_SCYPA</name>
<protein>
    <recommendedName>
        <fullName evidence="3">NXPE C-terminal domain-containing protein</fullName>
    </recommendedName>
</protein>
<comment type="caution">
    <text evidence="4">The sequence shown here is derived from an EMBL/GenBank/DDBJ whole genome shotgun (WGS) entry which is preliminary data.</text>
</comment>
<feature type="transmembrane region" description="Helical" evidence="2">
    <location>
        <begin position="126"/>
        <end position="149"/>
    </location>
</feature>
<organism evidence="4 5">
    <name type="scientific">Scylla paramamosain</name>
    <name type="common">Mud crab</name>
    <dbReference type="NCBI Taxonomy" id="85552"/>
    <lineage>
        <taxon>Eukaryota</taxon>
        <taxon>Metazoa</taxon>
        <taxon>Ecdysozoa</taxon>
        <taxon>Arthropoda</taxon>
        <taxon>Crustacea</taxon>
        <taxon>Multicrustacea</taxon>
        <taxon>Malacostraca</taxon>
        <taxon>Eumalacostraca</taxon>
        <taxon>Eucarida</taxon>
        <taxon>Decapoda</taxon>
        <taxon>Pleocyemata</taxon>
        <taxon>Brachyura</taxon>
        <taxon>Eubrachyura</taxon>
        <taxon>Portunoidea</taxon>
        <taxon>Portunidae</taxon>
        <taxon>Portuninae</taxon>
        <taxon>Scylla</taxon>
    </lineage>
</organism>
<keyword evidence="2" id="KW-0812">Transmembrane</keyword>
<evidence type="ECO:0000259" key="3">
    <source>
        <dbReference type="Pfam" id="PF24536"/>
    </source>
</evidence>
<keyword evidence="5" id="KW-1185">Reference proteome</keyword>
<evidence type="ECO:0000256" key="1">
    <source>
        <dbReference type="SAM" id="MobiDB-lite"/>
    </source>
</evidence>
<feature type="region of interest" description="Disordered" evidence="1">
    <location>
        <begin position="656"/>
        <end position="715"/>
    </location>
</feature>
<dbReference type="Pfam" id="PF24536">
    <property type="entry name" value="NXPE4_C"/>
    <property type="match status" value="1"/>
</dbReference>
<keyword evidence="2" id="KW-1133">Transmembrane helix</keyword>
<gene>
    <name evidence="4" type="ORF">O3P69_005691</name>
</gene>
<dbReference type="Gene3D" id="3.30.470.20">
    <property type="entry name" value="ATP-grasp fold, B domain"/>
    <property type="match status" value="1"/>
</dbReference>
<dbReference type="InterPro" id="IPR057106">
    <property type="entry name" value="NXPE4_C"/>
</dbReference>